<evidence type="ECO:0000313" key="3">
    <source>
        <dbReference type="Proteomes" id="UP001151760"/>
    </source>
</evidence>
<feature type="non-terminal residue" evidence="2">
    <location>
        <position position="298"/>
    </location>
</feature>
<reference evidence="2" key="2">
    <citation type="submission" date="2022-01" db="EMBL/GenBank/DDBJ databases">
        <authorList>
            <person name="Yamashiro T."/>
            <person name="Shiraishi A."/>
            <person name="Satake H."/>
            <person name="Nakayama K."/>
        </authorList>
    </citation>
    <scope>NUCLEOTIDE SEQUENCE</scope>
</reference>
<feature type="region of interest" description="Disordered" evidence="1">
    <location>
        <begin position="195"/>
        <end position="215"/>
    </location>
</feature>
<accession>A0ABQ4Y9S6</accession>
<dbReference type="EMBL" id="BQNB010010209">
    <property type="protein sequence ID" value="GJS74150.1"/>
    <property type="molecule type" value="Genomic_DNA"/>
</dbReference>
<evidence type="ECO:0008006" key="4">
    <source>
        <dbReference type="Google" id="ProtNLM"/>
    </source>
</evidence>
<keyword evidence="3" id="KW-1185">Reference proteome</keyword>
<sequence length="298" mass="34043">MAQQQHQQIILADQLVLKFQSIGRCNNYVILWNITCSVECKIVGQILIDHALSYALTTTADVLAVYLQQKEIIYTVDMFHSTFKFPVETLNNPFIAPTTIEYIQPFMKIVGYQGEVDKVSAFFTKCLAQLWQTMFKYPRFTNFIIADLMKKFPSIPQRLEEDNHSIKDDIPLEYKEYVKVFVGVDVLTIHPQPVESTQGTIRTSSAHKTPTPTAISSDVFQNKRKRKQIAGETSLPKPSLKIRVKQFKSSDTPIPPPSDDRERDEESYASEFVDSVFHDDDDSGNRIEPGSHKENSET</sequence>
<protein>
    <recommendedName>
        <fullName evidence="4">CID domain-containing protein</fullName>
    </recommendedName>
</protein>
<evidence type="ECO:0000313" key="2">
    <source>
        <dbReference type="EMBL" id="GJS74150.1"/>
    </source>
</evidence>
<organism evidence="2 3">
    <name type="scientific">Tanacetum coccineum</name>
    <dbReference type="NCBI Taxonomy" id="301880"/>
    <lineage>
        <taxon>Eukaryota</taxon>
        <taxon>Viridiplantae</taxon>
        <taxon>Streptophyta</taxon>
        <taxon>Embryophyta</taxon>
        <taxon>Tracheophyta</taxon>
        <taxon>Spermatophyta</taxon>
        <taxon>Magnoliopsida</taxon>
        <taxon>eudicotyledons</taxon>
        <taxon>Gunneridae</taxon>
        <taxon>Pentapetalae</taxon>
        <taxon>asterids</taxon>
        <taxon>campanulids</taxon>
        <taxon>Asterales</taxon>
        <taxon>Asteraceae</taxon>
        <taxon>Asteroideae</taxon>
        <taxon>Anthemideae</taxon>
        <taxon>Anthemidinae</taxon>
        <taxon>Tanacetum</taxon>
    </lineage>
</organism>
<proteinExistence type="predicted"/>
<name>A0ABQ4Y9S6_9ASTR</name>
<reference evidence="2" key="1">
    <citation type="journal article" date="2022" name="Int. J. Mol. Sci.">
        <title>Draft Genome of Tanacetum Coccineum: Genomic Comparison of Closely Related Tanacetum-Family Plants.</title>
        <authorList>
            <person name="Yamashiro T."/>
            <person name="Shiraishi A."/>
            <person name="Nakayama K."/>
            <person name="Satake H."/>
        </authorList>
    </citation>
    <scope>NUCLEOTIDE SEQUENCE</scope>
</reference>
<dbReference type="Proteomes" id="UP001151760">
    <property type="component" value="Unassembled WGS sequence"/>
</dbReference>
<feature type="region of interest" description="Disordered" evidence="1">
    <location>
        <begin position="241"/>
        <end position="298"/>
    </location>
</feature>
<gene>
    <name evidence="2" type="ORF">Tco_0706991</name>
</gene>
<feature type="compositionally biased region" description="Basic and acidic residues" evidence="1">
    <location>
        <begin position="283"/>
        <end position="298"/>
    </location>
</feature>
<comment type="caution">
    <text evidence="2">The sequence shown here is derived from an EMBL/GenBank/DDBJ whole genome shotgun (WGS) entry which is preliminary data.</text>
</comment>
<evidence type="ECO:0000256" key="1">
    <source>
        <dbReference type="SAM" id="MobiDB-lite"/>
    </source>
</evidence>